<evidence type="ECO:0000313" key="2">
    <source>
        <dbReference type="Proteomes" id="UP001166286"/>
    </source>
</evidence>
<comment type="caution">
    <text evidence="1">The sequence shown here is derived from an EMBL/GenBank/DDBJ whole genome shotgun (WGS) entry which is preliminary data.</text>
</comment>
<organism evidence="1 2">
    <name type="scientific">Cladonia borealis</name>
    <dbReference type="NCBI Taxonomy" id="184061"/>
    <lineage>
        <taxon>Eukaryota</taxon>
        <taxon>Fungi</taxon>
        <taxon>Dikarya</taxon>
        <taxon>Ascomycota</taxon>
        <taxon>Pezizomycotina</taxon>
        <taxon>Lecanoromycetes</taxon>
        <taxon>OSLEUM clade</taxon>
        <taxon>Lecanoromycetidae</taxon>
        <taxon>Lecanorales</taxon>
        <taxon>Lecanorineae</taxon>
        <taxon>Cladoniaceae</taxon>
        <taxon>Cladonia</taxon>
    </lineage>
</organism>
<evidence type="ECO:0000313" key="1">
    <source>
        <dbReference type="EMBL" id="KAK0511656.1"/>
    </source>
</evidence>
<name>A0AA39R1F2_9LECA</name>
<reference evidence="1" key="1">
    <citation type="submission" date="2023-03" db="EMBL/GenBank/DDBJ databases">
        <title>Complete genome of Cladonia borealis.</title>
        <authorList>
            <person name="Park H."/>
        </authorList>
    </citation>
    <scope>NUCLEOTIDE SEQUENCE</scope>
    <source>
        <strain evidence="1">ANT050790</strain>
    </source>
</reference>
<proteinExistence type="predicted"/>
<dbReference type="Proteomes" id="UP001166286">
    <property type="component" value="Unassembled WGS sequence"/>
</dbReference>
<gene>
    <name evidence="1" type="ORF">JMJ35_006229</name>
</gene>
<keyword evidence="2" id="KW-1185">Reference proteome</keyword>
<dbReference type="EMBL" id="JAFEKC020000013">
    <property type="protein sequence ID" value="KAK0511656.1"/>
    <property type="molecule type" value="Genomic_DNA"/>
</dbReference>
<accession>A0AA39R1F2</accession>
<protein>
    <submittedName>
        <fullName evidence="1">Uncharacterized protein</fullName>
    </submittedName>
</protein>
<sequence length="327" mass="37764">MSAAILEPINPQYTSPLFNRIPAEIRNYIFKLALTAYDDHTKPYKNGEYYYRPGHRYAHKVDTNLLLTCRRVLAETKDIPASINEYTCWFERGPPWASTNGLTRLASEDAVGAPVRRRVRLSALKCVHLFTQQTWLEGSFTHFTDLWKMATPTHLTITLRHSDWWWWEHEAPLALEPKHSGMPRPNAISQPSDPFHRRSWGAAFRKISGLETFVLELETVEKKKGELDAIVSRAPGWRFVLHDGQVLVLDESKTTRTGWLGRGLAYHPRNSDKTPFAAKERLIKQGVKFENDFLVPGLAESHYLTYYVVKLTWFARPAPQNLKHEQL</sequence>
<dbReference type="AlphaFoldDB" id="A0AA39R1F2"/>